<reference evidence="2 3" key="1">
    <citation type="submission" date="2016-10" db="EMBL/GenBank/DDBJ databases">
        <authorList>
            <person name="de Groot N.N."/>
        </authorList>
    </citation>
    <scope>NUCLEOTIDE SEQUENCE [LARGE SCALE GENOMIC DNA]</scope>
    <source>
        <strain evidence="2 3">DSM 23126</strain>
    </source>
</reference>
<gene>
    <name evidence="2" type="ORF">SAMN05421781_0388</name>
</gene>
<protein>
    <submittedName>
        <fullName evidence="2">Uncharacterized protein</fullName>
    </submittedName>
</protein>
<sequence>MAGNLFQIDDKQKGNHQEGKPKGYLSMRIIRVAFGTFVTIPLHIPSSGQRDSQSDATQNQS</sequence>
<evidence type="ECO:0000313" key="3">
    <source>
        <dbReference type="Proteomes" id="UP000199488"/>
    </source>
</evidence>
<evidence type="ECO:0000313" key="2">
    <source>
        <dbReference type="EMBL" id="SDW08452.1"/>
    </source>
</evidence>
<accession>A0A1H2QMR7</accession>
<feature type="compositionally biased region" description="Basic and acidic residues" evidence="1">
    <location>
        <begin position="8"/>
        <end position="21"/>
    </location>
</feature>
<organism evidence="2 3">
    <name type="scientific">Marinococcus luteus</name>
    <dbReference type="NCBI Taxonomy" id="1122204"/>
    <lineage>
        <taxon>Bacteria</taxon>
        <taxon>Bacillati</taxon>
        <taxon>Bacillota</taxon>
        <taxon>Bacilli</taxon>
        <taxon>Bacillales</taxon>
        <taxon>Bacillaceae</taxon>
        <taxon>Marinococcus</taxon>
    </lineage>
</organism>
<dbReference type="Proteomes" id="UP000199488">
    <property type="component" value="Unassembled WGS sequence"/>
</dbReference>
<proteinExistence type="predicted"/>
<evidence type="ECO:0000256" key="1">
    <source>
        <dbReference type="SAM" id="MobiDB-lite"/>
    </source>
</evidence>
<keyword evidence="3" id="KW-1185">Reference proteome</keyword>
<dbReference type="EMBL" id="FNNC01000001">
    <property type="protein sequence ID" value="SDW08452.1"/>
    <property type="molecule type" value="Genomic_DNA"/>
</dbReference>
<feature type="region of interest" description="Disordered" evidence="1">
    <location>
        <begin position="1"/>
        <end position="22"/>
    </location>
</feature>
<dbReference type="AlphaFoldDB" id="A0A1H2QMR7"/>
<name>A0A1H2QMR7_9BACI</name>